<sequence length="379" mass="41753">MHRLFQRAWYRGFLLCCAYIVVAAAVMNGFYTKWRLNDGHAALGLSQMVEGTAYRPYVYRQFVPALANGIQSLLPPATVARLSERLAEPRRVNSRSGLAMRYPASEALLPAVTLRYHLVYYLTFAALLASLFVMRRVALQAGAGGVAATAAPAVLAMMVPFFLTEGGYFYDFVELLFIMSAVLLALGVSRQTPVRLCALVALAGLATWNKEAFFFFTPALYPLLRRNLPRLPAAGVVAALLLVSGCVYLALRMRYAGNPGSTVDHQLWDNLRYYVDPGNWLRTENTYGVLLPRGFSLISVLAFAGIAINGWPRLPQALRNHAKLALAINVPLFLLFCSPGEMRNLGMLYPTLLCLLALALAKWLGPHTAPQPAVTLEVR</sequence>
<feature type="transmembrane region" description="Helical" evidence="1">
    <location>
        <begin position="169"/>
        <end position="189"/>
    </location>
</feature>
<feature type="transmembrane region" description="Helical" evidence="1">
    <location>
        <begin position="320"/>
        <end position="338"/>
    </location>
</feature>
<reference evidence="2 3" key="1">
    <citation type="submission" date="2017-09" db="EMBL/GenBank/DDBJ databases">
        <title>Genomic, metabolic, and phenotypic characteristics of bacterial isolates from the natural microbiome of the model nematode Caenorhabditis elegans.</title>
        <authorList>
            <person name="Zimmermann J."/>
            <person name="Obeng N."/>
            <person name="Yang W."/>
            <person name="Obeng O."/>
            <person name="Kissoyan K."/>
            <person name="Pees B."/>
            <person name="Dirksen P."/>
            <person name="Hoppner M."/>
            <person name="Franke A."/>
            <person name="Rosenstiel P."/>
            <person name="Leippe M."/>
            <person name="Dierking K."/>
            <person name="Kaleta C."/>
            <person name="Schulenburg H."/>
        </authorList>
    </citation>
    <scope>NUCLEOTIDE SEQUENCE [LARGE SCALE GENOMIC DNA]</scope>
    <source>
        <strain evidence="2 3">MYb73</strain>
    </source>
</reference>
<evidence type="ECO:0000256" key="1">
    <source>
        <dbReference type="SAM" id="Phobius"/>
    </source>
</evidence>
<name>A0A2S0IED4_9BURK</name>
<keyword evidence="3" id="KW-1185">Reference proteome</keyword>
<evidence type="ECO:0008006" key="4">
    <source>
        <dbReference type="Google" id="ProtNLM"/>
    </source>
</evidence>
<feature type="transmembrane region" description="Helical" evidence="1">
    <location>
        <begin position="141"/>
        <end position="163"/>
    </location>
</feature>
<feature type="transmembrane region" description="Helical" evidence="1">
    <location>
        <begin position="196"/>
        <end position="221"/>
    </location>
</feature>
<accession>A0A2S0IED4</accession>
<feature type="transmembrane region" description="Helical" evidence="1">
    <location>
        <begin position="290"/>
        <end position="308"/>
    </location>
</feature>
<feature type="transmembrane region" description="Helical" evidence="1">
    <location>
        <begin position="118"/>
        <end position="134"/>
    </location>
</feature>
<proteinExistence type="predicted"/>
<evidence type="ECO:0000313" key="3">
    <source>
        <dbReference type="Proteomes" id="UP000239477"/>
    </source>
</evidence>
<keyword evidence="1" id="KW-0472">Membrane</keyword>
<dbReference type="EMBL" id="CP023270">
    <property type="protein sequence ID" value="AVJ30403.1"/>
    <property type="molecule type" value="Genomic_DNA"/>
</dbReference>
<dbReference type="Proteomes" id="UP000239477">
    <property type="component" value="Chromosome"/>
</dbReference>
<keyword evidence="1" id="KW-0812">Transmembrane</keyword>
<dbReference type="AlphaFoldDB" id="A0A2S0IED4"/>
<feature type="transmembrane region" description="Helical" evidence="1">
    <location>
        <begin position="345"/>
        <end position="364"/>
    </location>
</feature>
<protein>
    <recommendedName>
        <fullName evidence="4">Glycosyltransferase RgtA/B/C/D-like domain-containing protein</fullName>
    </recommendedName>
</protein>
<evidence type="ECO:0000313" key="2">
    <source>
        <dbReference type="EMBL" id="AVJ30403.1"/>
    </source>
</evidence>
<gene>
    <name evidence="2" type="ORF">CLM73_26680</name>
</gene>
<feature type="transmembrane region" description="Helical" evidence="1">
    <location>
        <begin position="12"/>
        <end position="31"/>
    </location>
</feature>
<dbReference type="OrthoDB" id="8744808at2"/>
<dbReference type="RefSeq" id="WP_105241015.1">
    <property type="nucleotide sequence ID" value="NZ_CP023270.1"/>
</dbReference>
<organism evidence="2 3">
    <name type="scientific">Achromobacter spanius</name>
    <dbReference type="NCBI Taxonomy" id="217203"/>
    <lineage>
        <taxon>Bacteria</taxon>
        <taxon>Pseudomonadati</taxon>
        <taxon>Pseudomonadota</taxon>
        <taxon>Betaproteobacteria</taxon>
        <taxon>Burkholderiales</taxon>
        <taxon>Alcaligenaceae</taxon>
        <taxon>Achromobacter</taxon>
    </lineage>
</organism>
<keyword evidence="1" id="KW-1133">Transmembrane helix</keyword>
<feature type="transmembrane region" description="Helical" evidence="1">
    <location>
        <begin position="233"/>
        <end position="251"/>
    </location>
</feature>